<dbReference type="Proteomes" id="UP000015100">
    <property type="component" value="Unassembled WGS sequence"/>
</dbReference>
<accession>S8BAV2</accession>
<comment type="caution">
    <text evidence="2">The sequence shown here is derived from an EMBL/GenBank/DDBJ whole genome shotgun (WGS) entry which is preliminary data.</text>
</comment>
<evidence type="ECO:0000256" key="1">
    <source>
        <dbReference type="SAM" id="MobiDB-lite"/>
    </source>
</evidence>
<dbReference type="AlphaFoldDB" id="S8BAV2"/>
<keyword evidence="3" id="KW-1185">Reference proteome</keyword>
<reference evidence="3" key="2">
    <citation type="submission" date="2013-04" db="EMBL/GenBank/DDBJ databases">
        <title>Genomic mechanisms accounting for the adaptation to parasitism in nematode-trapping fungi.</title>
        <authorList>
            <person name="Ahren D.G."/>
        </authorList>
    </citation>
    <scope>NUCLEOTIDE SEQUENCE [LARGE SCALE GENOMIC DNA]</scope>
    <source>
        <strain evidence="3">CBS 200.50</strain>
    </source>
</reference>
<feature type="region of interest" description="Disordered" evidence="1">
    <location>
        <begin position="318"/>
        <end position="352"/>
    </location>
</feature>
<organism evidence="2 3">
    <name type="scientific">Dactylellina haptotyla (strain CBS 200.50)</name>
    <name type="common">Nematode-trapping fungus</name>
    <name type="synonym">Monacrosporium haptotylum</name>
    <dbReference type="NCBI Taxonomy" id="1284197"/>
    <lineage>
        <taxon>Eukaryota</taxon>
        <taxon>Fungi</taxon>
        <taxon>Dikarya</taxon>
        <taxon>Ascomycota</taxon>
        <taxon>Pezizomycotina</taxon>
        <taxon>Orbiliomycetes</taxon>
        <taxon>Orbiliales</taxon>
        <taxon>Orbiliaceae</taxon>
        <taxon>Dactylellina</taxon>
    </lineage>
</organism>
<proteinExistence type="predicted"/>
<evidence type="ECO:0008006" key="4">
    <source>
        <dbReference type="Google" id="ProtNLM"/>
    </source>
</evidence>
<dbReference type="HOGENOM" id="CLU_580051_0_0_1"/>
<evidence type="ECO:0000313" key="2">
    <source>
        <dbReference type="EMBL" id="EPS36273.1"/>
    </source>
</evidence>
<gene>
    <name evidence="2" type="ORF">H072_10227</name>
</gene>
<sequence>MDSQASTLEWMLFTPSPVSEIIQAHLTAFDALALRAVCKSWRQYFIPGSSKWPFQGDMRTQWYPPLKSLALTRQSAGRERTLSIEIGPRGVKGRRPEGCLVPYEFDIVHFASIFDPNYLEIVTRIYLDGMSFPFKLPSQTETDLGWVMRCSNLQEFSVRWCSGIFVQHLAAYFLDDDLLPELNIDLPSPFRFPNTKPKPQKLKKLMYWGITGSWGEGWAPEWDLLMTRYETDVRWCAGQPHYPPVGKARQMRELKDLTCTLCAEVKESRCSKCDLQNICDRCLEYICDDCLIIGLPQPFDFMGHLSIFGIGAPEIGQQQNRSNNSVPEMKQSITEGDGGEQKEGEHDRSQTVEADDVLARVPNMLQYKCIRGSSSVSRFNVTRVREVFTIFTRNVYQSPLYPETLTRRGSAPAVLNIFVIATMIPVDIVVRGLYVAELPTNTVPLVALKFVIAVEIAMQSRASTFISMKWN</sequence>
<feature type="compositionally biased region" description="Polar residues" evidence="1">
    <location>
        <begin position="318"/>
        <end position="334"/>
    </location>
</feature>
<name>S8BAV2_DACHA</name>
<reference evidence="2 3" key="1">
    <citation type="journal article" date="2013" name="PLoS Genet.">
        <title>Genomic mechanisms accounting for the adaptation to parasitism in nematode-trapping fungi.</title>
        <authorList>
            <person name="Meerupati T."/>
            <person name="Andersson K.M."/>
            <person name="Friman E."/>
            <person name="Kumar D."/>
            <person name="Tunlid A."/>
            <person name="Ahren D."/>
        </authorList>
    </citation>
    <scope>NUCLEOTIDE SEQUENCE [LARGE SCALE GENOMIC DNA]</scope>
    <source>
        <strain evidence="2 3">CBS 200.50</strain>
    </source>
</reference>
<dbReference type="EMBL" id="AQGS01000949">
    <property type="protein sequence ID" value="EPS36273.1"/>
    <property type="molecule type" value="Genomic_DNA"/>
</dbReference>
<protein>
    <recommendedName>
        <fullName evidence="4">F-box domain-containing protein</fullName>
    </recommendedName>
</protein>
<dbReference type="OrthoDB" id="5369352at2759"/>
<evidence type="ECO:0000313" key="3">
    <source>
        <dbReference type="Proteomes" id="UP000015100"/>
    </source>
</evidence>
<feature type="compositionally biased region" description="Basic and acidic residues" evidence="1">
    <location>
        <begin position="339"/>
        <end position="350"/>
    </location>
</feature>